<keyword evidence="2" id="KW-0812">Transmembrane</keyword>
<gene>
    <name evidence="4" type="ORF">H7344_00415</name>
</gene>
<organism evidence="4 5">
    <name type="scientific">Nocardioides deserti</name>
    <dbReference type="NCBI Taxonomy" id="1588644"/>
    <lineage>
        <taxon>Bacteria</taxon>
        <taxon>Bacillati</taxon>
        <taxon>Actinomycetota</taxon>
        <taxon>Actinomycetes</taxon>
        <taxon>Propionibacteriales</taxon>
        <taxon>Nocardioidaceae</taxon>
        <taxon>Nocardioides</taxon>
    </lineage>
</organism>
<evidence type="ECO:0000313" key="5">
    <source>
        <dbReference type="Proteomes" id="UP000604001"/>
    </source>
</evidence>
<reference evidence="4 5" key="1">
    <citation type="submission" date="2020-08" db="EMBL/GenBank/DDBJ databases">
        <title>novel species in genus Nocardioides.</title>
        <authorList>
            <person name="Zhang G."/>
        </authorList>
    </citation>
    <scope>NUCLEOTIDE SEQUENCE [LARGE SCALE GENOMIC DNA]</scope>
    <source>
        <strain evidence="4 5">SC8A-24</strain>
    </source>
</reference>
<keyword evidence="2" id="KW-1133">Transmembrane helix</keyword>
<dbReference type="InterPro" id="IPR008979">
    <property type="entry name" value="Galactose-bd-like_sf"/>
</dbReference>
<dbReference type="Proteomes" id="UP000604001">
    <property type="component" value="Unassembled WGS sequence"/>
</dbReference>
<feature type="compositionally biased region" description="Low complexity" evidence="1">
    <location>
        <begin position="104"/>
        <end position="120"/>
    </location>
</feature>
<evidence type="ECO:0000256" key="2">
    <source>
        <dbReference type="SAM" id="Phobius"/>
    </source>
</evidence>
<dbReference type="SUPFAM" id="SSF49785">
    <property type="entry name" value="Galactose-binding domain-like"/>
    <property type="match status" value="1"/>
</dbReference>
<keyword evidence="2" id="KW-0472">Membrane</keyword>
<feature type="region of interest" description="Disordered" evidence="1">
    <location>
        <begin position="100"/>
        <end position="171"/>
    </location>
</feature>
<evidence type="ECO:0000259" key="3">
    <source>
        <dbReference type="Pfam" id="PF25302"/>
    </source>
</evidence>
<sequence length="306" mass="32188">MENCTACGARLGTGRSCPACGHPAEAPDLSDWRTDTAERPAIKDVPLAPRYPLYADEAPAPTPPGSGGRRRGWLPWVAGSAALLLVAALGTALLVGGADDEQDPAPVAESAAPSSPAPSSSAPPPAQPTRTARDDISREPEPREPEDVAASASVQVPATAPPSRGLDGARTSYDAANLVDGDRSTTWRMRGDASGRQLVLRLDRPTTITRVGLVNGYAKRARGPRGGVLDWYTGNRRVLAVEWVLDDGTVVRQRLDEVRRVQTVDVGAITTRRVRLRLVEVSAPGSGRAGRDYTAVSEVSVVGLPG</sequence>
<feature type="domain" description="NAD glycohydrolase translocation F5/8 type C" evidence="3">
    <location>
        <begin position="170"/>
        <end position="301"/>
    </location>
</feature>
<dbReference type="NCBIfam" id="NF047619">
    <property type="entry name" value="NADase_discoid"/>
    <property type="match status" value="1"/>
</dbReference>
<proteinExistence type="predicted"/>
<protein>
    <recommendedName>
        <fullName evidence="3">NAD glycohydrolase translocation F5/8 type C domain-containing protein</fullName>
    </recommendedName>
</protein>
<dbReference type="Gene3D" id="2.60.120.260">
    <property type="entry name" value="Galactose-binding domain-like"/>
    <property type="match status" value="1"/>
</dbReference>
<comment type="caution">
    <text evidence="4">The sequence shown here is derived from an EMBL/GenBank/DDBJ whole genome shotgun (WGS) entry which is preliminary data.</text>
</comment>
<dbReference type="Pfam" id="PF25302">
    <property type="entry name" value="NADase_transloc"/>
    <property type="match status" value="1"/>
</dbReference>
<name>A0ABR6U2W9_9ACTN</name>
<feature type="compositionally biased region" description="Basic and acidic residues" evidence="1">
    <location>
        <begin position="131"/>
        <end position="146"/>
    </location>
</feature>
<evidence type="ECO:0000256" key="1">
    <source>
        <dbReference type="SAM" id="MobiDB-lite"/>
    </source>
</evidence>
<dbReference type="InterPro" id="IPR057561">
    <property type="entry name" value="NADase_transloc"/>
</dbReference>
<evidence type="ECO:0000313" key="4">
    <source>
        <dbReference type="EMBL" id="MBC2958754.1"/>
    </source>
</evidence>
<feature type="transmembrane region" description="Helical" evidence="2">
    <location>
        <begin position="73"/>
        <end position="95"/>
    </location>
</feature>
<dbReference type="EMBL" id="JACMYC010000001">
    <property type="protein sequence ID" value="MBC2958754.1"/>
    <property type="molecule type" value="Genomic_DNA"/>
</dbReference>
<keyword evidence="5" id="KW-1185">Reference proteome</keyword>
<dbReference type="RefSeq" id="WP_186344062.1">
    <property type="nucleotide sequence ID" value="NZ_BMMR01000001.1"/>
</dbReference>
<accession>A0ABR6U2W9</accession>